<dbReference type="AlphaFoldDB" id="A0A316XBS2"/>
<feature type="region of interest" description="Disordered" evidence="2">
    <location>
        <begin position="723"/>
        <end position="749"/>
    </location>
</feature>
<protein>
    <submittedName>
        <fullName evidence="3">Uncharacterized protein</fullName>
    </submittedName>
</protein>
<dbReference type="Proteomes" id="UP000236594">
    <property type="component" value="Unassembled WGS sequence"/>
</dbReference>
<evidence type="ECO:0000256" key="1">
    <source>
        <dbReference type="SAM" id="Coils"/>
    </source>
</evidence>
<evidence type="ECO:0000313" key="3">
    <source>
        <dbReference type="EMBL" id="PWN71281.1"/>
    </source>
</evidence>
<feature type="coiled-coil region" evidence="1">
    <location>
        <begin position="39"/>
        <end position="73"/>
    </location>
</feature>
<gene>
    <name evidence="3" type="ORF">C1631_001265</name>
</gene>
<feature type="region of interest" description="Disordered" evidence="2">
    <location>
        <begin position="535"/>
        <end position="555"/>
    </location>
</feature>
<name>A0A316XBS2_9FLAO</name>
<evidence type="ECO:0000313" key="4">
    <source>
        <dbReference type="Proteomes" id="UP000236594"/>
    </source>
</evidence>
<proteinExistence type="predicted"/>
<keyword evidence="4" id="KW-1185">Reference proteome</keyword>
<dbReference type="RefSeq" id="WP_109709898.1">
    <property type="nucleotide sequence ID" value="NZ_PPED02000001.1"/>
</dbReference>
<organism evidence="3 4">
    <name type="scientific">Chryseobacterium phosphatilyticum</name>
    <dbReference type="NCBI Taxonomy" id="475075"/>
    <lineage>
        <taxon>Bacteria</taxon>
        <taxon>Pseudomonadati</taxon>
        <taxon>Bacteroidota</taxon>
        <taxon>Flavobacteriia</taxon>
        <taxon>Flavobacteriales</taxon>
        <taxon>Weeksellaceae</taxon>
        <taxon>Chryseobacterium group</taxon>
        <taxon>Chryseobacterium</taxon>
    </lineage>
</organism>
<keyword evidence="1" id="KW-0175">Coiled coil</keyword>
<feature type="compositionally biased region" description="Basic and acidic residues" evidence="2">
    <location>
        <begin position="736"/>
        <end position="749"/>
    </location>
</feature>
<dbReference type="EMBL" id="PPED02000001">
    <property type="protein sequence ID" value="PWN71281.1"/>
    <property type="molecule type" value="Genomic_DNA"/>
</dbReference>
<sequence length="1091" mass="122764">MEINKTKLTAIILPPGNTNFNEQYRALTIQEGQKFTVSVKEYEEEKKKILDRIDLLNKEKEKIESDLKIESDRLLNEAKKRHNEGGKWLKMEKHNGQEATHVQVSLDENIRIAREKADRIKKPKDSELKKQQTALDALEKTCKSIVWAWHLARSRSSKPNGRNETLDPGAVQPNMTLDRHIYGGGFVWIEPFWEKGKPTGSPQNGIYIHTDSVNPKVNIAEWYGFDSTGFPKKINAPIQPGSKVELHVYTERMYGQNIGIELKINGEILKANTYSRNNKSDNSSTAKQEVTESENLFQTEVEIYDYSDSNSIKPPPGAITGVLVDNMGNDKDGKTEKTENVQKAVLTLYIDPIWCIGRNGLINIIPTVVFKDKRFDLNQFPLYILSNASPNITIPESGNKPVFVDNVETNFEAFHHCRYDIVKGSYTKLDERENNEPLEITIFNSKTDAGKNDLFMPVIAGNKQARRNVKITVDSNTTECTYAGDKIKDHTSKVFDLSQIQQAIVVEKSTRVDEQLVFSRNEFKIEILSANFGKEEEGHGDTNDDNEINASHTTGKGGVKGLIGMSRSSKSTIFKDERKIGRYPNSDREIVLDIGFEYGNGSAASLLKYIWPTRKTALQNYPVLLHTCAYPQKTLNIGVYPDIKWILQFAYDCDPEKFQEMRGEAYDKYLVRKEKLADKYKPEKIDERIAKIDGDLENAKANLQAAKKKEDKTKARKLIAKLEQKKNKQQAQTRKYNKESTKSKQQYRKDRPDLFSFKDNISSGLSDLVLSLNVEYDRPGEAVEISASYQRYVDIVKQLIDIKNTVELILDGKKKSKKKLDKKYKEINEKAAAENLAKLGDALKGRPLLSIDVIPPSLAILGSWYAENPKEKNIDQVGIVGEIQVMAEPLIGGELTFDFLALAQKAHPVARGIITLVDMGAAIGIAPEITLDLVASGQLEIEGKLRYNSASKTSNLNQESLSKDSEDDSPLTVKGVFSLELTAGIKYKTKRQSFLFGSITFYAEATLSVKTGFTLSGAIKADDKGFYLDPLLTFHGITVKGSLEMGYIAENYDGGEYSSGKTSAEFELVLMHEYEGSFENSKGEKIQFYLT</sequence>
<accession>A0A316XBS2</accession>
<comment type="caution">
    <text evidence="3">The sequence shown here is derived from an EMBL/GenBank/DDBJ whole genome shotgun (WGS) entry which is preliminary data.</text>
</comment>
<evidence type="ECO:0000256" key="2">
    <source>
        <dbReference type="SAM" id="MobiDB-lite"/>
    </source>
</evidence>
<reference evidence="3 4" key="1">
    <citation type="submission" date="2018-04" db="EMBL/GenBank/DDBJ databases">
        <title>Draft Genome Sequence of Phosphate-Solubilizing Chryseobacterium sp. ISE14 that is a Biocontrol and Plant Growth-Promoting Rhizobacterium Isolated from Cucumber.</title>
        <authorList>
            <person name="Jeong J.-J."/>
            <person name="Sang M.K."/>
            <person name="Choi I.-G."/>
            <person name="Kim K.D."/>
        </authorList>
    </citation>
    <scope>NUCLEOTIDE SEQUENCE [LARGE SCALE GENOMIC DNA]</scope>
    <source>
        <strain evidence="3 4">ISE14</strain>
    </source>
</reference>
<dbReference type="OrthoDB" id="719419at2"/>
<feature type="coiled-coil region" evidence="1">
    <location>
        <begin position="810"/>
        <end position="837"/>
    </location>
</feature>